<reference evidence="7" key="1">
    <citation type="journal article" date="2019" name="Int. J. Syst. Evol. Microbiol.">
        <title>The Global Catalogue of Microorganisms (GCM) 10K type strain sequencing project: providing services to taxonomists for standard genome sequencing and annotation.</title>
        <authorList>
            <consortium name="The Broad Institute Genomics Platform"/>
            <consortium name="The Broad Institute Genome Sequencing Center for Infectious Disease"/>
            <person name="Wu L."/>
            <person name="Ma J."/>
        </authorList>
    </citation>
    <scope>NUCLEOTIDE SEQUENCE [LARGE SCALE GENOMIC DNA]</scope>
    <source>
        <strain evidence="7">CCM 8934</strain>
    </source>
</reference>
<evidence type="ECO:0000313" key="6">
    <source>
        <dbReference type="EMBL" id="MFC6294688.1"/>
    </source>
</evidence>
<dbReference type="RefSeq" id="WP_137606434.1">
    <property type="nucleotide sequence ID" value="NZ_BJDH01000002.1"/>
</dbReference>
<organism evidence="6 7">
    <name type="scientific">Lactiplantibacillus daoliensis</name>
    <dbReference type="NCBI Taxonomy" id="2559916"/>
    <lineage>
        <taxon>Bacteria</taxon>
        <taxon>Bacillati</taxon>
        <taxon>Bacillota</taxon>
        <taxon>Bacilli</taxon>
        <taxon>Lactobacillales</taxon>
        <taxon>Lactobacillaceae</taxon>
        <taxon>Lactiplantibacillus</taxon>
    </lineage>
</organism>
<comment type="pathway">
    <text evidence="1">Capsule biogenesis; capsule polysaccharide biosynthesis.</text>
</comment>
<keyword evidence="4" id="KW-0972">Capsule biogenesis/degradation</keyword>
<proteinExistence type="predicted"/>
<evidence type="ECO:0000313" key="7">
    <source>
        <dbReference type="Proteomes" id="UP001596227"/>
    </source>
</evidence>
<dbReference type="Proteomes" id="UP001596227">
    <property type="component" value="Unassembled WGS sequence"/>
</dbReference>
<comment type="caution">
    <text evidence="6">The sequence shown here is derived from an EMBL/GenBank/DDBJ whole genome shotgun (WGS) entry which is preliminary data.</text>
</comment>
<name>A0ABW1UF25_9LACO</name>
<dbReference type="PANTHER" id="PTHR32309">
    <property type="entry name" value="TYROSINE-PROTEIN KINASE"/>
    <property type="match status" value="1"/>
</dbReference>
<dbReference type="SUPFAM" id="SSF52540">
    <property type="entry name" value="P-loop containing nucleoside triphosphate hydrolases"/>
    <property type="match status" value="1"/>
</dbReference>
<keyword evidence="6" id="KW-0418">Kinase</keyword>
<evidence type="ECO:0000256" key="2">
    <source>
        <dbReference type="ARBA" id="ARBA00022741"/>
    </source>
</evidence>
<dbReference type="GO" id="GO:0004715">
    <property type="term" value="F:non-membrane spanning protein tyrosine kinase activity"/>
    <property type="evidence" value="ECO:0007669"/>
    <property type="project" value="UniProtKB-EC"/>
</dbReference>
<dbReference type="Gene3D" id="3.40.50.300">
    <property type="entry name" value="P-loop containing nucleotide triphosphate hydrolases"/>
    <property type="match status" value="1"/>
</dbReference>
<dbReference type="EMBL" id="JBHSSB010000015">
    <property type="protein sequence ID" value="MFC6294688.1"/>
    <property type="molecule type" value="Genomic_DNA"/>
</dbReference>
<accession>A0ABW1UF25</accession>
<dbReference type="InterPro" id="IPR027417">
    <property type="entry name" value="P-loop_NTPase"/>
</dbReference>
<dbReference type="InterPro" id="IPR005702">
    <property type="entry name" value="Wzc-like_C"/>
</dbReference>
<keyword evidence="2" id="KW-0547">Nucleotide-binding</keyword>
<evidence type="ECO:0000256" key="1">
    <source>
        <dbReference type="ARBA" id="ARBA00005132"/>
    </source>
</evidence>
<gene>
    <name evidence="6" type="ORF">ACFQH1_05690</name>
</gene>
<dbReference type="EC" id="2.7.10.2" evidence="6"/>
<sequence>MFSKKRITGTSSVQLMTVLEPTSVITEQIKTIRTNINFTATEHKLRTLMVTSAMLGEGKSTVSSNLAVEYAHEGLKVLLVDADLRRPTVHETFGLPNQAGLSSYLGRQIVDVNEIIHISIDNLYVMTSGPKPPNPAELLASKTMAQFLSTTGCNFDLVIIDAPPILPVTDAQLLANKVDGTVLVVRENVAQKTAVRGAVDALKRSHANLLGVVLNDITAGKRNGYYGYNDGYYRNGD</sequence>
<dbReference type="NCBIfam" id="TIGR01007">
    <property type="entry name" value="eps_fam"/>
    <property type="match status" value="1"/>
</dbReference>
<dbReference type="InterPro" id="IPR050445">
    <property type="entry name" value="Bact_polysacc_biosynth/exp"/>
</dbReference>
<dbReference type="InterPro" id="IPR033756">
    <property type="entry name" value="YlxH/NBP35"/>
</dbReference>
<evidence type="ECO:0000256" key="5">
    <source>
        <dbReference type="ARBA" id="ARBA00023169"/>
    </source>
</evidence>
<keyword evidence="3" id="KW-0067">ATP-binding</keyword>
<keyword evidence="5" id="KW-0270">Exopolysaccharide synthesis</keyword>
<protein>
    <submittedName>
        <fullName evidence="6">CpsD/CapB family tyrosine-protein kinase</fullName>
        <ecNumber evidence="6">2.7.10.2</ecNumber>
    </submittedName>
</protein>
<keyword evidence="6" id="KW-0808">Transferase</keyword>
<evidence type="ECO:0000256" key="3">
    <source>
        <dbReference type="ARBA" id="ARBA00022840"/>
    </source>
</evidence>
<dbReference type="CDD" id="cd05387">
    <property type="entry name" value="BY-kinase"/>
    <property type="match status" value="1"/>
</dbReference>
<dbReference type="Pfam" id="PF10609">
    <property type="entry name" value="ParA"/>
    <property type="match status" value="1"/>
</dbReference>
<keyword evidence="7" id="KW-1185">Reference proteome</keyword>
<evidence type="ECO:0000256" key="4">
    <source>
        <dbReference type="ARBA" id="ARBA00022903"/>
    </source>
</evidence>
<dbReference type="PANTHER" id="PTHR32309:SF13">
    <property type="entry name" value="FERRIC ENTEROBACTIN TRANSPORT PROTEIN FEPE"/>
    <property type="match status" value="1"/>
</dbReference>